<feature type="domain" description="IclR-ED" evidence="5">
    <location>
        <begin position="67"/>
        <end position="254"/>
    </location>
</feature>
<gene>
    <name evidence="6" type="ORF">RGD00_09175</name>
</gene>
<keyword evidence="7" id="KW-1185">Reference proteome</keyword>
<dbReference type="InterPro" id="IPR050707">
    <property type="entry name" value="HTH_MetabolicPath_Reg"/>
</dbReference>
<proteinExistence type="predicted"/>
<keyword evidence="3" id="KW-0804">Transcription</keyword>
<feature type="domain" description="HTH iclR-type" evidence="4">
    <location>
        <begin position="7"/>
        <end position="67"/>
    </location>
</feature>
<dbReference type="Proteomes" id="UP001247754">
    <property type="component" value="Unassembled WGS sequence"/>
</dbReference>
<evidence type="ECO:0000313" key="6">
    <source>
        <dbReference type="EMBL" id="MDR5652774.1"/>
    </source>
</evidence>
<dbReference type="PROSITE" id="PS51078">
    <property type="entry name" value="ICLR_ED"/>
    <property type="match status" value="1"/>
</dbReference>
<dbReference type="InterPro" id="IPR036390">
    <property type="entry name" value="WH_DNA-bd_sf"/>
</dbReference>
<protein>
    <submittedName>
        <fullName evidence="6">Helix-turn-helix domain-containing protein</fullName>
    </submittedName>
</protein>
<evidence type="ECO:0000259" key="5">
    <source>
        <dbReference type="PROSITE" id="PS51078"/>
    </source>
</evidence>
<sequence>MPSYQPVAAALRGLEILRQVNALQPASVKALHQATGIDKATIVRMLETLIHAGYVAQHPAGYQVTGRVLQLSAGFDLHQKAAQLAGPVMARFRQAVGWPSDIAVRDGDAMIVVGTSREPGPLSFNRRPGFRAPIPQTSIGKAYLAHCPDTERAEILAQLRASAEGDPLPADGVLDRMLAGIREQGFAVMDDGYSEREYGGTLWAMAVPVMAGGRLYGALNIMMLRQAVTQDMARETYLPQLRAAAAELAAAFRDGGL</sequence>
<evidence type="ECO:0000259" key="4">
    <source>
        <dbReference type="PROSITE" id="PS51077"/>
    </source>
</evidence>
<evidence type="ECO:0000256" key="1">
    <source>
        <dbReference type="ARBA" id="ARBA00023015"/>
    </source>
</evidence>
<dbReference type="RefSeq" id="WP_310457020.1">
    <property type="nucleotide sequence ID" value="NZ_JAVKPH010000008.1"/>
</dbReference>
<keyword evidence="2" id="KW-0238">DNA-binding</keyword>
<keyword evidence="1" id="KW-0805">Transcription regulation</keyword>
<evidence type="ECO:0000313" key="7">
    <source>
        <dbReference type="Proteomes" id="UP001247754"/>
    </source>
</evidence>
<dbReference type="PROSITE" id="PS51077">
    <property type="entry name" value="HTH_ICLR"/>
    <property type="match status" value="1"/>
</dbReference>
<dbReference type="EMBL" id="JAVKPH010000008">
    <property type="protein sequence ID" value="MDR5652774.1"/>
    <property type="molecule type" value="Genomic_DNA"/>
</dbReference>
<evidence type="ECO:0000256" key="2">
    <source>
        <dbReference type="ARBA" id="ARBA00023125"/>
    </source>
</evidence>
<comment type="caution">
    <text evidence="6">The sequence shown here is derived from an EMBL/GenBank/DDBJ whole genome shotgun (WGS) entry which is preliminary data.</text>
</comment>
<dbReference type="Pfam" id="PF01614">
    <property type="entry name" value="IclR_C"/>
    <property type="match status" value="1"/>
</dbReference>
<reference evidence="6 7" key="1">
    <citation type="submission" date="2023-09" db="EMBL/GenBank/DDBJ databases">
        <title>Xinfangfangia sedmenti sp. nov., isolated the sedment.</title>
        <authorList>
            <person name="Xu L."/>
        </authorList>
    </citation>
    <scope>NUCLEOTIDE SEQUENCE [LARGE SCALE GENOMIC DNA]</scope>
    <source>
        <strain evidence="6 7">LG-4</strain>
    </source>
</reference>
<dbReference type="Gene3D" id="1.10.10.10">
    <property type="entry name" value="Winged helix-like DNA-binding domain superfamily/Winged helix DNA-binding domain"/>
    <property type="match status" value="1"/>
</dbReference>
<dbReference type="InterPro" id="IPR014757">
    <property type="entry name" value="Tscrpt_reg_IclR_C"/>
</dbReference>
<evidence type="ECO:0000256" key="3">
    <source>
        <dbReference type="ARBA" id="ARBA00023163"/>
    </source>
</evidence>
<accession>A0ABU1F7C7</accession>
<dbReference type="PANTHER" id="PTHR30136:SF23">
    <property type="entry name" value="DNA-BINDING TRANSCRIPTIONAL ACTIVATOR MHPR"/>
    <property type="match status" value="1"/>
</dbReference>
<name>A0ABU1F7C7_9RHOB</name>
<dbReference type="Gene3D" id="3.30.450.40">
    <property type="match status" value="1"/>
</dbReference>
<dbReference type="InterPro" id="IPR005471">
    <property type="entry name" value="Tscrpt_reg_IclR_N"/>
</dbReference>
<dbReference type="SMART" id="SM00346">
    <property type="entry name" value="HTH_ICLR"/>
    <property type="match status" value="1"/>
</dbReference>
<dbReference type="InterPro" id="IPR029016">
    <property type="entry name" value="GAF-like_dom_sf"/>
</dbReference>
<dbReference type="SUPFAM" id="SSF55781">
    <property type="entry name" value="GAF domain-like"/>
    <property type="match status" value="1"/>
</dbReference>
<organism evidence="6 7">
    <name type="scientific">Ruixingdingia sedimenti</name>
    <dbReference type="NCBI Taxonomy" id="3073604"/>
    <lineage>
        <taxon>Bacteria</taxon>
        <taxon>Pseudomonadati</taxon>
        <taxon>Pseudomonadota</taxon>
        <taxon>Alphaproteobacteria</taxon>
        <taxon>Rhodobacterales</taxon>
        <taxon>Paracoccaceae</taxon>
        <taxon>Ruixingdingia</taxon>
    </lineage>
</organism>
<dbReference type="Pfam" id="PF09339">
    <property type="entry name" value="HTH_IclR"/>
    <property type="match status" value="1"/>
</dbReference>
<dbReference type="PANTHER" id="PTHR30136">
    <property type="entry name" value="HELIX-TURN-HELIX TRANSCRIPTIONAL REGULATOR, ICLR FAMILY"/>
    <property type="match status" value="1"/>
</dbReference>
<dbReference type="SUPFAM" id="SSF46785">
    <property type="entry name" value="Winged helix' DNA-binding domain"/>
    <property type="match status" value="1"/>
</dbReference>
<dbReference type="InterPro" id="IPR036388">
    <property type="entry name" value="WH-like_DNA-bd_sf"/>
</dbReference>